<dbReference type="Proteomes" id="UP000092584">
    <property type="component" value="Unassembled WGS sequence"/>
</dbReference>
<dbReference type="Gene3D" id="2.180.10.10">
    <property type="entry name" value="RHS repeat-associated core"/>
    <property type="match status" value="1"/>
</dbReference>
<feature type="domain" description="DUF6531" evidence="1">
    <location>
        <begin position="9"/>
        <end position="66"/>
    </location>
</feature>
<comment type="caution">
    <text evidence="2">The sequence shown here is derived from an EMBL/GenBank/DDBJ whole genome shotgun (WGS) entry which is preliminary data.</text>
</comment>
<dbReference type="Pfam" id="PF20148">
    <property type="entry name" value="DUF6531"/>
    <property type="match status" value="1"/>
</dbReference>
<dbReference type="AlphaFoldDB" id="A0A1B8TSQ8"/>
<dbReference type="PANTHER" id="PTHR32305">
    <property type="match status" value="1"/>
</dbReference>
<reference evidence="3" key="1">
    <citation type="submission" date="2016-02" db="EMBL/GenBank/DDBJ databases">
        <authorList>
            <person name="Shin S.-K."/>
            <person name="Yi H."/>
            <person name="Kim E."/>
        </authorList>
    </citation>
    <scope>NUCLEOTIDE SEQUENCE [LARGE SCALE GENOMIC DNA]</scope>
    <source>
        <strain evidence="3">LPB0003</strain>
    </source>
</reference>
<dbReference type="InterPro" id="IPR050708">
    <property type="entry name" value="T6SS_VgrG/RHS"/>
</dbReference>
<name>A0A1B8TSQ8_9FLAO</name>
<accession>A0A1B8TSQ8</accession>
<sequence>MSFGLKAGVNIKNGNFYISYTDVLLKKYKSAFKELTRTYNSKSTEIGLFGYGWGTKFETSITVYPDGTLQVKEYGAGGKTIYSSNFISSDLTQLMIDDLIEVMQTEGDLELDPTSITNQIKKLKNNIEYRLKTWDKYVEKGLLENPTDFPLGSEWESFTRGNQKITLTAEGFVRNQKNKNEKEIFNLDGKLIHYEFGNGEFTTLEYTNKVLSKMITGDGTNLIFESNKDGFITKIYFDGEKKNRYAEFKYTENSLIYSEDIAGNQYAFDYDEKKNLTKILYNPVRLEGIEEDALLVTYHPKTSYTKSVTSRDGSIVSYEYPTFFKEDGTKDDHHYATKVTKKGYNGKLITNTYEYFIGTKENGGTYSKKIITTINGIKTSTEYDEICSNPIQISRGRHTTNFKYNNRCLLIEKTSTKGDSIYMKYHPTSEKITYVKNDVGTYEFTYDDNLNLTYVEKDKEDWVQLVYNEKGKIISMTDGSTISEKGRTLTFEYNKLGKPIKIVLKDVGEINVVYNNSGEIERVESESGHKMALQVTQAFQSLLALVKPSGVNLGM</sequence>
<evidence type="ECO:0000313" key="3">
    <source>
        <dbReference type="Proteomes" id="UP000092584"/>
    </source>
</evidence>
<gene>
    <name evidence="2" type="ORF">LPB3_11105</name>
</gene>
<dbReference type="KEGG" id="pob:LPB03_11095"/>
<dbReference type="EMBL" id="LSFM01000023">
    <property type="protein sequence ID" value="OBY62691.1"/>
    <property type="molecule type" value="Genomic_DNA"/>
</dbReference>
<evidence type="ECO:0000313" key="2">
    <source>
        <dbReference type="EMBL" id="OBY62691.1"/>
    </source>
</evidence>
<dbReference type="InterPro" id="IPR045351">
    <property type="entry name" value="DUF6531"/>
</dbReference>
<dbReference type="STRING" id="1774273.LPB03_11095"/>
<protein>
    <recommendedName>
        <fullName evidence="1">DUF6531 domain-containing protein</fullName>
    </recommendedName>
</protein>
<keyword evidence="3" id="KW-1185">Reference proteome</keyword>
<proteinExistence type="predicted"/>
<dbReference type="PANTHER" id="PTHR32305:SF15">
    <property type="entry name" value="PROTEIN RHSA-RELATED"/>
    <property type="match status" value="1"/>
</dbReference>
<organism evidence="2 3">
    <name type="scientific">Polaribacter vadi</name>
    <dbReference type="NCBI Taxonomy" id="1774273"/>
    <lineage>
        <taxon>Bacteria</taxon>
        <taxon>Pseudomonadati</taxon>
        <taxon>Bacteroidota</taxon>
        <taxon>Flavobacteriia</taxon>
        <taxon>Flavobacteriales</taxon>
        <taxon>Flavobacteriaceae</taxon>
    </lineage>
</organism>
<evidence type="ECO:0000259" key="1">
    <source>
        <dbReference type="Pfam" id="PF20148"/>
    </source>
</evidence>